<sequence length="240" mass="25872">MALECVQQMLSRQGIPLPPQELLLAYMHPIIQMISGLCKRGNMSCAVVQIGVTLIADVVKRYDTGTEARAKPSEGGKGAGTVGVSVRSGIPFPIVVCARVVIEAITSKPPKPLPAALIVHQKNLHHIQCDVTTFPATANTCVPCRGIFYEEHRDEDGVKSFEVEITSSRKGVVKVGWCLRDEHNQVVSGGDQQASPVSGSVPAPLLLLPLPPPRLLVQVPRTFLPPPLRQSRLVDTISTL</sequence>
<reference evidence="1 2" key="1">
    <citation type="journal article" date="2013" name="PLoS ONE">
        <title>Predicting the Proteins of Angomonas deanei, Strigomonas culicis and Their Respective Endosymbionts Reveals New Aspects of the Trypanosomatidae Family.</title>
        <authorList>
            <person name="Motta M.C."/>
            <person name="Martins A.C."/>
            <person name="de Souza S.S."/>
            <person name="Catta-Preta C.M."/>
            <person name="Silva R."/>
            <person name="Klein C.C."/>
            <person name="de Almeida L.G."/>
            <person name="de Lima Cunha O."/>
            <person name="Ciapina L.P."/>
            <person name="Brocchi M."/>
            <person name="Colabardini A.C."/>
            <person name="de Araujo Lima B."/>
            <person name="Machado C.R."/>
            <person name="de Almeida Soares C.M."/>
            <person name="Probst C.M."/>
            <person name="de Menezes C.B."/>
            <person name="Thompson C.E."/>
            <person name="Bartholomeu D.C."/>
            <person name="Gradia D.F."/>
            <person name="Pavoni D.P."/>
            <person name="Grisard E.C."/>
            <person name="Fantinatti-Garboggini F."/>
            <person name="Marchini F.K."/>
            <person name="Rodrigues-Luiz G.F."/>
            <person name="Wagner G."/>
            <person name="Goldman G.H."/>
            <person name="Fietto J.L."/>
            <person name="Elias M.C."/>
            <person name="Goldman M.H."/>
            <person name="Sagot M.F."/>
            <person name="Pereira M."/>
            <person name="Stoco P.H."/>
            <person name="de Mendonca-Neto R.P."/>
            <person name="Teixeira S.M."/>
            <person name="Maciel T.E."/>
            <person name="de Oliveira Mendes T.A."/>
            <person name="Urmenyi T.P."/>
            <person name="de Souza W."/>
            <person name="Schenkman S."/>
            <person name="de Vasconcelos A.T."/>
        </authorList>
    </citation>
    <scope>NUCLEOTIDE SEQUENCE [LARGE SCALE GENOMIC DNA]</scope>
</reference>
<evidence type="ECO:0000313" key="1">
    <source>
        <dbReference type="EMBL" id="EPY15054.1"/>
    </source>
</evidence>
<gene>
    <name evidence="1" type="ORF">STCU_12372</name>
</gene>
<proteinExistence type="predicted"/>
<protein>
    <submittedName>
        <fullName evidence="1">Uncharacterized protein</fullName>
    </submittedName>
</protein>
<comment type="caution">
    <text evidence="1">The sequence shown here is derived from an EMBL/GenBank/DDBJ whole genome shotgun (WGS) entry which is preliminary data.</text>
</comment>
<keyword evidence="2" id="KW-1185">Reference proteome</keyword>
<name>S9TDM0_9TRYP</name>
<organism evidence="1 2">
    <name type="scientific">Strigomonas culicis</name>
    <dbReference type="NCBI Taxonomy" id="28005"/>
    <lineage>
        <taxon>Eukaryota</taxon>
        <taxon>Discoba</taxon>
        <taxon>Euglenozoa</taxon>
        <taxon>Kinetoplastea</taxon>
        <taxon>Metakinetoplastina</taxon>
        <taxon>Trypanosomatida</taxon>
        <taxon>Trypanosomatidae</taxon>
        <taxon>Strigomonadinae</taxon>
        <taxon>Strigomonas</taxon>
    </lineage>
</organism>
<evidence type="ECO:0000313" key="2">
    <source>
        <dbReference type="Proteomes" id="UP000015354"/>
    </source>
</evidence>
<dbReference type="EMBL" id="ATMH01012652">
    <property type="protein sequence ID" value="EPY15054.1"/>
    <property type="molecule type" value="Genomic_DNA"/>
</dbReference>
<accession>S9TDM0</accession>
<dbReference type="Proteomes" id="UP000015354">
    <property type="component" value="Unassembled WGS sequence"/>
</dbReference>
<dbReference type="AlphaFoldDB" id="S9TDM0"/>